<feature type="region of interest" description="Disordered" evidence="1">
    <location>
        <begin position="173"/>
        <end position="200"/>
    </location>
</feature>
<sequence length="828" mass="90698">MERPVNVPRTRRMRRRFPMVIFPVFLAGLMGLLVESIQAFSINHGNLPFPQRRNVNQRVDVQLFSSAGTIPIPQQDDLLQVFSWDEEESNDSEFDRLCRVHSVLETVRLQVPMLLSTPLTEASSKAVYDDQVELVVNDDIVLASSREELVALSTTLVLAVAATNQANAFFTLSSNTDNSRKSSSVSSSQQQASSTVLSSQMAMDPTVQTLRVKWNVQLPTVGPRGSSQQRRQLQGLSELELHPTTAKVVRLRLLQVQWNDELLNARAIAESLASLRQLVLAVQKSPLAVAGGGLLPSFSSLLGTDFLQQVQAVATTTTTSTTDSEKSPLFVVESIDKVFQNKDNSNKASNNTTNNNNNNTNTMIPIDDYGPTVLPGSSTWSRYVARRQVFYVFCREALTVLSGNKTIATKDMVELFAPQARLVAVDGSELLRGRDAVSNFFQTLASWRKRASGTWEIRNATLGKDKDKYKYNDKKQGNSTKDGNEITILVDYRATSSLPGTPTPVVIQGTDQFTLDVSYLSLTEETKASDDDSSGPEVLIKRIEQKKLEIVNGGVGAQADALWFMKSLVNALNTGRFNSMGGDSVVMELLQRVIAGDVNGNKNKKPRRKTPPKLPDATAVRVYRIMAGLHHDVPSIFDTETLRVYQLPPMHEFMSEHVELRGYLGESLARGRQAYNAAVGTSIASLKASLASGGVKLDQEPAVTVELTSQGHVRLTLSVELNVLPLPSGTSGLINSISGSAISLPSGGFPLQISIVSDYLVDTETREIYQHRLVETRVNGQLTPGDVISRWIKTQAVPSDGATNNNAALVQRGLIDAISWVRSVTNRG</sequence>
<evidence type="ECO:0000313" key="3">
    <source>
        <dbReference type="Proteomes" id="UP001153069"/>
    </source>
</evidence>
<evidence type="ECO:0000313" key="2">
    <source>
        <dbReference type="EMBL" id="CAB9508158.1"/>
    </source>
</evidence>
<organism evidence="2 3">
    <name type="scientific">Seminavis robusta</name>
    <dbReference type="NCBI Taxonomy" id="568900"/>
    <lineage>
        <taxon>Eukaryota</taxon>
        <taxon>Sar</taxon>
        <taxon>Stramenopiles</taxon>
        <taxon>Ochrophyta</taxon>
        <taxon>Bacillariophyta</taxon>
        <taxon>Bacillariophyceae</taxon>
        <taxon>Bacillariophycidae</taxon>
        <taxon>Naviculales</taxon>
        <taxon>Naviculaceae</taxon>
        <taxon>Seminavis</taxon>
    </lineage>
</organism>
<gene>
    <name evidence="2" type="ORF">SEMRO_335_G120200.1</name>
</gene>
<protein>
    <submittedName>
        <fullName evidence="2">Uncharacterized protein</fullName>
    </submittedName>
</protein>
<name>A0A9N8DSC8_9STRA</name>
<proteinExistence type="predicted"/>
<feature type="region of interest" description="Disordered" evidence="1">
    <location>
        <begin position="342"/>
        <end position="362"/>
    </location>
</feature>
<reference evidence="2" key="1">
    <citation type="submission" date="2020-06" db="EMBL/GenBank/DDBJ databases">
        <authorList>
            <consortium name="Plant Systems Biology data submission"/>
        </authorList>
    </citation>
    <scope>NUCLEOTIDE SEQUENCE</scope>
    <source>
        <strain evidence="2">D6</strain>
    </source>
</reference>
<comment type="caution">
    <text evidence="2">The sequence shown here is derived from an EMBL/GenBank/DDBJ whole genome shotgun (WGS) entry which is preliminary data.</text>
</comment>
<dbReference type="AlphaFoldDB" id="A0A9N8DSC8"/>
<dbReference type="Proteomes" id="UP001153069">
    <property type="component" value="Unassembled WGS sequence"/>
</dbReference>
<dbReference type="EMBL" id="CAICTM010000334">
    <property type="protein sequence ID" value="CAB9508158.1"/>
    <property type="molecule type" value="Genomic_DNA"/>
</dbReference>
<evidence type="ECO:0000256" key="1">
    <source>
        <dbReference type="SAM" id="MobiDB-lite"/>
    </source>
</evidence>
<feature type="compositionally biased region" description="Low complexity" evidence="1">
    <location>
        <begin position="350"/>
        <end position="362"/>
    </location>
</feature>
<dbReference type="OrthoDB" id="47753at2759"/>
<keyword evidence="3" id="KW-1185">Reference proteome</keyword>
<accession>A0A9N8DSC8</accession>